<protein>
    <submittedName>
        <fullName evidence="4">Uncharacterized protein</fullName>
    </submittedName>
</protein>
<evidence type="ECO:0000313" key="7">
    <source>
        <dbReference type="Proteomes" id="UP000663877"/>
    </source>
</evidence>
<feature type="region of interest" description="Disordered" evidence="1">
    <location>
        <begin position="1"/>
        <end position="80"/>
    </location>
</feature>
<dbReference type="Pfam" id="PF02170">
    <property type="entry name" value="PAZ"/>
    <property type="match status" value="1"/>
</dbReference>
<dbReference type="PANTHER" id="PTHR22891">
    <property type="entry name" value="EUKARYOTIC TRANSLATION INITIATION FACTOR 2C"/>
    <property type="match status" value="1"/>
</dbReference>
<dbReference type="Pfam" id="PF16488">
    <property type="entry name" value="ArgoL2"/>
    <property type="match status" value="1"/>
</dbReference>
<dbReference type="Pfam" id="PF02171">
    <property type="entry name" value="Piwi"/>
    <property type="match status" value="1"/>
</dbReference>
<dbReference type="EMBL" id="CAJNOM010000740">
    <property type="protein sequence ID" value="CAF1553868.1"/>
    <property type="molecule type" value="Genomic_DNA"/>
</dbReference>
<reference evidence="4" key="1">
    <citation type="submission" date="2021-02" db="EMBL/GenBank/DDBJ databases">
        <authorList>
            <person name="Nowell W R."/>
        </authorList>
    </citation>
    <scope>NUCLEOTIDE SEQUENCE</scope>
</reference>
<accession>A0A815BF76</accession>
<dbReference type="SUPFAM" id="SSF101690">
    <property type="entry name" value="PAZ domain"/>
    <property type="match status" value="1"/>
</dbReference>
<dbReference type="AlphaFoldDB" id="A0A815BF76"/>
<dbReference type="InterPro" id="IPR012337">
    <property type="entry name" value="RNaseH-like_sf"/>
</dbReference>
<dbReference type="Proteomes" id="UP000663877">
    <property type="component" value="Unassembled WGS sequence"/>
</dbReference>
<evidence type="ECO:0000256" key="1">
    <source>
        <dbReference type="SAM" id="MobiDB-lite"/>
    </source>
</evidence>
<organism evidence="4 7">
    <name type="scientific">Adineta steineri</name>
    <dbReference type="NCBI Taxonomy" id="433720"/>
    <lineage>
        <taxon>Eukaryota</taxon>
        <taxon>Metazoa</taxon>
        <taxon>Spiralia</taxon>
        <taxon>Gnathifera</taxon>
        <taxon>Rotifera</taxon>
        <taxon>Eurotatoria</taxon>
        <taxon>Bdelloidea</taxon>
        <taxon>Adinetida</taxon>
        <taxon>Adinetidae</taxon>
        <taxon>Adineta</taxon>
    </lineage>
</organism>
<gene>
    <name evidence="4" type="ORF">BJG266_LOCUS30433</name>
    <name evidence="5" type="ORF">QVE165_LOCUS47313</name>
</gene>
<dbReference type="InterPro" id="IPR014811">
    <property type="entry name" value="ArgoL1"/>
</dbReference>
<feature type="compositionally biased region" description="Low complexity" evidence="1">
    <location>
        <begin position="21"/>
        <end position="71"/>
    </location>
</feature>
<comment type="caution">
    <text evidence="4">The sequence shown here is derived from an EMBL/GenBank/DDBJ whole genome shotgun (WGS) entry which is preliminary data.</text>
</comment>
<dbReference type="InterPro" id="IPR036085">
    <property type="entry name" value="PAZ_dom_sf"/>
</dbReference>
<dbReference type="Gene3D" id="3.30.420.10">
    <property type="entry name" value="Ribonuclease H-like superfamily/Ribonuclease H"/>
    <property type="match status" value="1"/>
</dbReference>
<feature type="domain" description="Piwi" evidence="3">
    <location>
        <begin position="620"/>
        <end position="921"/>
    </location>
</feature>
<dbReference type="CDD" id="cd02846">
    <property type="entry name" value="PAZ_argonaute_like"/>
    <property type="match status" value="1"/>
</dbReference>
<dbReference type="GO" id="GO:0003723">
    <property type="term" value="F:RNA binding"/>
    <property type="evidence" value="ECO:0007669"/>
    <property type="project" value="InterPro"/>
</dbReference>
<dbReference type="Pfam" id="PF08699">
    <property type="entry name" value="ArgoL1"/>
    <property type="match status" value="1"/>
</dbReference>
<dbReference type="Gene3D" id="2.170.260.10">
    <property type="entry name" value="paz domain"/>
    <property type="match status" value="1"/>
</dbReference>
<evidence type="ECO:0000259" key="3">
    <source>
        <dbReference type="PROSITE" id="PS50822"/>
    </source>
</evidence>
<dbReference type="PROSITE" id="PS50821">
    <property type="entry name" value="PAZ"/>
    <property type="match status" value="1"/>
</dbReference>
<dbReference type="PROSITE" id="PS50822">
    <property type="entry name" value="PIWI"/>
    <property type="match status" value="1"/>
</dbReference>
<dbReference type="Gene3D" id="3.40.50.2300">
    <property type="match status" value="1"/>
</dbReference>
<dbReference type="OrthoDB" id="10252740at2759"/>
<keyword evidence="6" id="KW-1185">Reference proteome</keyword>
<dbReference type="SUPFAM" id="SSF53098">
    <property type="entry name" value="Ribonuclease H-like"/>
    <property type="match status" value="1"/>
</dbReference>
<dbReference type="InterPro" id="IPR003100">
    <property type="entry name" value="PAZ_dom"/>
</dbReference>
<evidence type="ECO:0000313" key="6">
    <source>
        <dbReference type="Proteomes" id="UP000663832"/>
    </source>
</evidence>
<dbReference type="SMART" id="SM01163">
    <property type="entry name" value="DUF1785"/>
    <property type="match status" value="1"/>
</dbReference>
<evidence type="ECO:0000313" key="4">
    <source>
        <dbReference type="EMBL" id="CAF1266779.1"/>
    </source>
</evidence>
<evidence type="ECO:0000313" key="5">
    <source>
        <dbReference type="EMBL" id="CAF1553868.1"/>
    </source>
</evidence>
<dbReference type="InterPro" id="IPR036397">
    <property type="entry name" value="RNaseH_sf"/>
</dbReference>
<dbReference type="SMART" id="SM00950">
    <property type="entry name" value="Piwi"/>
    <property type="match status" value="1"/>
</dbReference>
<proteinExistence type="predicted"/>
<dbReference type="Proteomes" id="UP000663832">
    <property type="component" value="Unassembled WGS sequence"/>
</dbReference>
<name>A0A815BF76_9BILA</name>
<dbReference type="EMBL" id="CAJNOI010000395">
    <property type="protein sequence ID" value="CAF1266779.1"/>
    <property type="molecule type" value="Genomic_DNA"/>
</dbReference>
<dbReference type="InterPro" id="IPR003165">
    <property type="entry name" value="Piwi"/>
</dbReference>
<evidence type="ECO:0000259" key="2">
    <source>
        <dbReference type="PROSITE" id="PS50821"/>
    </source>
</evidence>
<feature type="domain" description="PAZ" evidence="2">
    <location>
        <begin position="331"/>
        <end position="450"/>
    </location>
</feature>
<sequence>MSAWGKRQARVDTKPSTEPITTNGATNSTTSSATNSTTSGPKPSAGPKKPAWGAPPQAPTAAAETIAATPPERSSSAYPTPHEAMENLSLNSAVAQPVVRSRSAQPTARRSYLHSAVPESAVLTPIRRPDQGGKAGKVVDVYTNHFRIQVDDAIINQYDIEIFMIGRDKKPRLARKDERWETVQRIAKREKNFPIIWYDEGKTIYTRELLTDFTKPLQITFNLNNEEKTFQFQVLNLVRQEKIRDIFDFIEKKTAIRPRDSIRIIETLFKQRARNDLIAIRNQFYDRKQKLDDLGDGRGMANGFYQALFLTQGGPTLNINLAFTCFYMPLNFVEFATKYLRKDITKGLSEIELQGFKRIVRNMLIETLHTGRDIRYRIRGFGLPANQIMFVRGASDDAGDASLGEKISVADFFAEKYQKLKYPHLPCIDGMSGTQKRANWLPMEFVKLVAWERSLKPLDSVQRALVTKKSVIKPDQRYNQIMNVVQNRQFDSDPYLKELNIKVETKEMLQLKARILPPPEVKYRGQGNSDVTERVNFGKWTIRNRFYTTRDISKWGMVYFGSKPTENVIQTLKDFETQLPSLLQRYGILIKSKPITIAKPPTKEEIEKTLVNASKEHWQLTVVVLNNTLDNVYDYVKQCGNQRYGLVTQCVSYQSLEKNIGKLDMYVQNLSQKINAKMGCINGIVNLKAALSRPSNEDLFMFFGADVTHTTCSAERPSIAAVVGSRDPTNSLYAARLCEQYPKLGRCSMEIIKDLDAMIIDLLQVFARSCANRLPNKIVFYRDGVDDGQYQKVLDNEVAKIKQAFRTIYVNRAQPKLTFIIVKKRHNTRFFVYDGQMTKNVEAGTVVDHQITHPSQFDFYLCSQAALMGTSRPALYHVLHDEIGFTSDEIQQLTYWLCHTDARCSKAVSVPAPIHYAHLAAYASRTFDFDDNLDQGSDNGGFVENIENVSMDDIKTKLMVLDSKIANDMWFV</sequence>
<dbReference type="InterPro" id="IPR032472">
    <property type="entry name" value="ArgoL2"/>
</dbReference>